<gene>
    <name evidence="2" type="ORF">BN938_1742</name>
</gene>
<evidence type="ECO:0000313" key="3">
    <source>
        <dbReference type="Proteomes" id="UP000027616"/>
    </source>
</evidence>
<evidence type="ECO:0000313" key="2">
    <source>
        <dbReference type="EMBL" id="CDN31822.1"/>
    </source>
</evidence>
<dbReference type="InterPro" id="IPR012340">
    <property type="entry name" value="NA-bd_OB-fold"/>
</dbReference>
<dbReference type="KEGG" id="rbc:BN938_1742"/>
<dbReference type="AlphaFoldDB" id="A0A060R8K8"/>
<dbReference type="HOGENOM" id="CLU_2233493_0_0_10"/>
<dbReference type="Proteomes" id="UP000027616">
    <property type="component" value="Chromosome I"/>
</dbReference>
<evidence type="ECO:0008006" key="4">
    <source>
        <dbReference type="Google" id="ProtNLM"/>
    </source>
</evidence>
<keyword evidence="1" id="KW-0175">Coiled coil</keyword>
<sequence>MNLADVLNLDNESKRVAICATVIETEEKSYTDKMTGEKRRFLKITLQQNNDAVEMVLWDDTLQEYAEKIKNLKDNVIVVSAQIRYSDYLGANSLSSYKSTILEII</sequence>
<dbReference type="SUPFAM" id="SSF50249">
    <property type="entry name" value="Nucleic acid-binding proteins"/>
    <property type="match status" value="1"/>
</dbReference>
<feature type="coiled-coil region" evidence="1">
    <location>
        <begin position="55"/>
        <end position="82"/>
    </location>
</feature>
<reference evidence="2 3" key="1">
    <citation type="journal article" date="2015" name="Genome Announc.">
        <title>Complete Genome Sequence of the Novel Leech Symbiont Mucinivorans hirudinis M3T.</title>
        <authorList>
            <person name="Nelson M.C."/>
            <person name="Bomar L."/>
            <person name="Graf J."/>
        </authorList>
    </citation>
    <scope>NUCLEOTIDE SEQUENCE [LARGE SCALE GENOMIC DNA]</scope>
    <source>
        <strain evidence="3">M3</strain>
    </source>
</reference>
<name>A0A060R8K8_9BACT</name>
<accession>A0A060R8K8</accession>
<evidence type="ECO:0000256" key="1">
    <source>
        <dbReference type="SAM" id="Coils"/>
    </source>
</evidence>
<dbReference type="STRING" id="1433126.BN938_1742"/>
<keyword evidence="3" id="KW-1185">Reference proteome</keyword>
<dbReference type="eggNOG" id="COG0587">
    <property type="taxonomic scope" value="Bacteria"/>
</dbReference>
<dbReference type="EMBL" id="HG934468">
    <property type="protein sequence ID" value="CDN31822.1"/>
    <property type="molecule type" value="Genomic_DNA"/>
</dbReference>
<dbReference type="Gene3D" id="2.40.50.140">
    <property type="entry name" value="Nucleic acid-binding proteins"/>
    <property type="match status" value="1"/>
</dbReference>
<organism evidence="2 3">
    <name type="scientific">Mucinivorans hirudinis</name>
    <dbReference type="NCBI Taxonomy" id="1433126"/>
    <lineage>
        <taxon>Bacteria</taxon>
        <taxon>Pseudomonadati</taxon>
        <taxon>Bacteroidota</taxon>
        <taxon>Bacteroidia</taxon>
        <taxon>Bacteroidales</taxon>
        <taxon>Rikenellaceae</taxon>
        <taxon>Mucinivorans</taxon>
    </lineage>
</organism>
<protein>
    <recommendedName>
        <fullName evidence="4">OB domain-containing protein</fullName>
    </recommendedName>
</protein>
<proteinExistence type="predicted"/>